<evidence type="ECO:0000313" key="3">
    <source>
        <dbReference type="EMBL" id="CUH93641.1"/>
    </source>
</evidence>
<dbReference type="InterPro" id="IPR003675">
    <property type="entry name" value="Rce1/LyrA-like_dom"/>
</dbReference>
<dbReference type="AlphaFoldDB" id="A0A0K8J7N0"/>
<dbReference type="Proteomes" id="UP000196053">
    <property type="component" value="Chromosome I"/>
</dbReference>
<feature type="transmembrane region" description="Helical" evidence="1">
    <location>
        <begin position="86"/>
        <end position="108"/>
    </location>
</feature>
<dbReference type="RefSeq" id="WP_058258874.1">
    <property type="nucleotide sequence ID" value="NZ_DUPS01000032.1"/>
</dbReference>
<dbReference type="GO" id="GO:0004175">
    <property type="term" value="F:endopeptidase activity"/>
    <property type="evidence" value="ECO:0007669"/>
    <property type="project" value="UniProtKB-ARBA"/>
</dbReference>
<dbReference type="Pfam" id="PF02517">
    <property type="entry name" value="Rce1-like"/>
    <property type="match status" value="1"/>
</dbReference>
<feature type="transmembrane region" description="Helical" evidence="1">
    <location>
        <begin position="12"/>
        <end position="38"/>
    </location>
</feature>
<evidence type="ECO:0000313" key="4">
    <source>
        <dbReference type="Proteomes" id="UP000196053"/>
    </source>
</evidence>
<dbReference type="GO" id="GO:0080120">
    <property type="term" value="P:CAAX-box protein maturation"/>
    <property type="evidence" value="ECO:0007669"/>
    <property type="project" value="UniProtKB-ARBA"/>
</dbReference>
<feature type="transmembrane region" description="Helical" evidence="1">
    <location>
        <begin position="157"/>
        <end position="176"/>
    </location>
</feature>
<evidence type="ECO:0000256" key="1">
    <source>
        <dbReference type="SAM" id="Phobius"/>
    </source>
</evidence>
<accession>A0A0K8J7N0</accession>
<reference evidence="4" key="1">
    <citation type="submission" date="2015-09" db="EMBL/GenBank/DDBJ databases">
        <authorList>
            <person name="Wibberg D."/>
        </authorList>
    </citation>
    <scope>NUCLEOTIDE SEQUENCE [LARGE SCALE GENOMIC DNA]</scope>
    <source>
        <strain evidence="4">SD1D</strain>
    </source>
</reference>
<sequence length="261" mass="29719">MKRTLIIVQGLLMAYTAFFIVSLIYTFFTGIFILITGLQEVNSQIDYCLMVMAVMTACLLFYLWYKKYMGHVEAAVDFRKIFSLKHIGIYLMIALGCQFFVSGILSLIRPLFANLFANYEETISSIFVADTVIVAVYVIILAPIIEELILRGILFNRLRYGLSFYSANLIQALVFGIYHWNIIQGLYAFGIGLILGYVYEKTRSLYVPILLHVFINGLGFLIRIFNFGTYISIWAAILIGAIFLFAGIFLFARNLGDLNNK</sequence>
<feature type="transmembrane region" description="Helical" evidence="1">
    <location>
        <begin position="123"/>
        <end position="145"/>
    </location>
</feature>
<feature type="transmembrane region" description="Helical" evidence="1">
    <location>
        <begin position="182"/>
        <end position="199"/>
    </location>
</feature>
<gene>
    <name evidence="3" type="ORF">SD1D_2106</name>
</gene>
<feature type="transmembrane region" description="Helical" evidence="1">
    <location>
        <begin position="231"/>
        <end position="252"/>
    </location>
</feature>
<feature type="transmembrane region" description="Helical" evidence="1">
    <location>
        <begin position="206"/>
        <end position="225"/>
    </location>
</feature>
<feature type="transmembrane region" description="Helical" evidence="1">
    <location>
        <begin position="44"/>
        <end position="65"/>
    </location>
</feature>
<dbReference type="KEGG" id="hsd:SD1D_2106"/>
<dbReference type="PANTHER" id="PTHR36435">
    <property type="entry name" value="SLR1288 PROTEIN"/>
    <property type="match status" value="1"/>
</dbReference>
<name>A0A0K8J7N0_9FIRM</name>
<organism evidence="3 4">
    <name type="scientific">Herbinix luporum</name>
    <dbReference type="NCBI Taxonomy" id="1679721"/>
    <lineage>
        <taxon>Bacteria</taxon>
        <taxon>Bacillati</taxon>
        <taxon>Bacillota</taxon>
        <taxon>Clostridia</taxon>
        <taxon>Lachnospirales</taxon>
        <taxon>Lachnospiraceae</taxon>
        <taxon>Herbinix</taxon>
    </lineage>
</organism>
<evidence type="ECO:0000259" key="2">
    <source>
        <dbReference type="Pfam" id="PF02517"/>
    </source>
</evidence>
<keyword evidence="4" id="KW-1185">Reference proteome</keyword>
<feature type="domain" description="CAAX prenyl protease 2/Lysostaphin resistance protein A-like" evidence="2">
    <location>
        <begin position="131"/>
        <end position="217"/>
    </location>
</feature>
<dbReference type="PANTHER" id="PTHR36435:SF1">
    <property type="entry name" value="CAAX AMINO TERMINAL PROTEASE FAMILY PROTEIN"/>
    <property type="match status" value="1"/>
</dbReference>
<dbReference type="EMBL" id="LN879430">
    <property type="protein sequence ID" value="CUH93641.1"/>
    <property type="molecule type" value="Genomic_DNA"/>
</dbReference>
<keyword evidence="1" id="KW-0812">Transmembrane</keyword>
<dbReference type="OrthoDB" id="9782250at2"/>
<proteinExistence type="predicted"/>
<dbReference type="InterPro" id="IPR052710">
    <property type="entry name" value="CAAX_protease"/>
</dbReference>
<keyword evidence="1" id="KW-1133">Transmembrane helix</keyword>
<keyword evidence="1" id="KW-0472">Membrane</keyword>
<protein>
    <recommendedName>
        <fullName evidence="2">CAAX prenyl protease 2/Lysostaphin resistance protein A-like domain-containing protein</fullName>
    </recommendedName>
</protein>